<evidence type="ECO:0000256" key="5">
    <source>
        <dbReference type="ARBA" id="ARBA00022694"/>
    </source>
</evidence>
<protein>
    <recommendedName>
        <fullName evidence="3">tRNA threonylcarbamoyladenosine biosynthesis protein TsaE</fullName>
    </recommendedName>
    <alternativeName>
        <fullName evidence="10">t(6)A37 threonylcarbamoyladenosine biosynthesis protein TsaE</fullName>
    </alternativeName>
</protein>
<dbReference type="GO" id="GO:0002949">
    <property type="term" value="P:tRNA threonylcarbamoyladenosine modification"/>
    <property type="evidence" value="ECO:0007669"/>
    <property type="project" value="InterPro"/>
</dbReference>
<keyword evidence="4" id="KW-0963">Cytoplasm</keyword>
<dbReference type="GO" id="GO:0005737">
    <property type="term" value="C:cytoplasm"/>
    <property type="evidence" value="ECO:0007669"/>
    <property type="project" value="UniProtKB-SubCell"/>
</dbReference>
<evidence type="ECO:0000256" key="1">
    <source>
        <dbReference type="ARBA" id="ARBA00004496"/>
    </source>
</evidence>
<comment type="subcellular location">
    <subcellularLocation>
        <location evidence="1">Cytoplasm</location>
    </subcellularLocation>
</comment>
<accession>A0A917K8R0</accession>
<evidence type="ECO:0000256" key="7">
    <source>
        <dbReference type="ARBA" id="ARBA00022741"/>
    </source>
</evidence>
<dbReference type="GO" id="GO:0046872">
    <property type="term" value="F:metal ion binding"/>
    <property type="evidence" value="ECO:0007669"/>
    <property type="project" value="UniProtKB-KW"/>
</dbReference>
<keyword evidence="7" id="KW-0547">Nucleotide-binding</keyword>
<dbReference type="EMBL" id="BMOY01000014">
    <property type="protein sequence ID" value="GGJ04128.1"/>
    <property type="molecule type" value="Genomic_DNA"/>
</dbReference>
<keyword evidence="12" id="KW-1185">Reference proteome</keyword>
<gene>
    <name evidence="11" type="ORF">GCM10010885_11760</name>
</gene>
<dbReference type="Gene3D" id="3.40.50.300">
    <property type="entry name" value="P-loop containing nucleotide triphosphate hydrolases"/>
    <property type="match status" value="1"/>
</dbReference>
<dbReference type="AlphaFoldDB" id="A0A917K8R0"/>
<evidence type="ECO:0000256" key="2">
    <source>
        <dbReference type="ARBA" id="ARBA00007599"/>
    </source>
</evidence>
<reference evidence="11" key="2">
    <citation type="submission" date="2020-09" db="EMBL/GenBank/DDBJ databases">
        <authorList>
            <person name="Sun Q."/>
            <person name="Ohkuma M."/>
        </authorList>
    </citation>
    <scope>NUCLEOTIDE SEQUENCE</scope>
    <source>
        <strain evidence="11">JCM 18487</strain>
    </source>
</reference>
<evidence type="ECO:0000256" key="4">
    <source>
        <dbReference type="ARBA" id="ARBA00022490"/>
    </source>
</evidence>
<reference evidence="11" key="1">
    <citation type="journal article" date="2014" name="Int. J. Syst. Evol. Microbiol.">
        <title>Complete genome sequence of Corynebacterium casei LMG S-19264T (=DSM 44701T), isolated from a smear-ripened cheese.</title>
        <authorList>
            <consortium name="US DOE Joint Genome Institute (JGI-PGF)"/>
            <person name="Walter F."/>
            <person name="Albersmeier A."/>
            <person name="Kalinowski J."/>
            <person name="Ruckert C."/>
        </authorList>
    </citation>
    <scope>NUCLEOTIDE SEQUENCE</scope>
    <source>
        <strain evidence="11">JCM 18487</strain>
    </source>
</reference>
<dbReference type="NCBIfam" id="TIGR00150">
    <property type="entry name" value="T6A_YjeE"/>
    <property type="match status" value="1"/>
</dbReference>
<dbReference type="PANTHER" id="PTHR33540:SF2">
    <property type="entry name" value="TRNA THREONYLCARBAMOYLADENOSINE BIOSYNTHESIS PROTEIN TSAE"/>
    <property type="match status" value="1"/>
</dbReference>
<sequence length="166" mass="17954">MEEMTITTRSPEETMRLGEALGAVLEPGDVVLLTGDLGAGKTTFAKGVGRGLGVAEELTSPTFTLIHEHAGRIPLVHADLYRLRETGAGAADGGHLAGCLDDYLDGEAVVVIEWPEQAAGLVADALCLDIRRAPLPRVDEREFRLRATGPRSHSRLEAWVKRWLFS</sequence>
<dbReference type="Proteomes" id="UP000637695">
    <property type="component" value="Unassembled WGS sequence"/>
</dbReference>
<evidence type="ECO:0000313" key="11">
    <source>
        <dbReference type="EMBL" id="GGJ04128.1"/>
    </source>
</evidence>
<organism evidence="11 12">
    <name type="scientific">Alicyclobacillus cellulosilyticus</name>
    <dbReference type="NCBI Taxonomy" id="1003997"/>
    <lineage>
        <taxon>Bacteria</taxon>
        <taxon>Bacillati</taxon>
        <taxon>Bacillota</taxon>
        <taxon>Bacilli</taxon>
        <taxon>Bacillales</taxon>
        <taxon>Alicyclobacillaceae</taxon>
        <taxon>Alicyclobacillus</taxon>
    </lineage>
</organism>
<comment type="caution">
    <text evidence="11">The sequence shown here is derived from an EMBL/GenBank/DDBJ whole genome shotgun (WGS) entry which is preliminary data.</text>
</comment>
<dbReference type="InterPro" id="IPR003442">
    <property type="entry name" value="T6A_TsaE"/>
</dbReference>
<keyword evidence="6" id="KW-0479">Metal-binding</keyword>
<name>A0A917K8R0_9BACL</name>
<dbReference type="SUPFAM" id="SSF52540">
    <property type="entry name" value="P-loop containing nucleoside triphosphate hydrolases"/>
    <property type="match status" value="1"/>
</dbReference>
<evidence type="ECO:0000313" key="12">
    <source>
        <dbReference type="Proteomes" id="UP000637695"/>
    </source>
</evidence>
<evidence type="ECO:0000256" key="9">
    <source>
        <dbReference type="ARBA" id="ARBA00022842"/>
    </source>
</evidence>
<evidence type="ECO:0000256" key="6">
    <source>
        <dbReference type="ARBA" id="ARBA00022723"/>
    </source>
</evidence>
<evidence type="ECO:0000256" key="10">
    <source>
        <dbReference type="ARBA" id="ARBA00032441"/>
    </source>
</evidence>
<evidence type="ECO:0000256" key="8">
    <source>
        <dbReference type="ARBA" id="ARBA00022840"/>
    </source>
</evidence>
<comment type="similarity">
    <text evidence="2">Belongs to the TsaE family.</text>
</comment>
<keyword evidence="8" id="KW-0067">ATP-binding</keyword>
<evidence type="ECO:0000256" key="3">
    <source>
        <dbReference type="ARBA" id="ARBA00019010"/>
    </source>
</evidence>
<dbReference type="Pfam" id="PF02367">
    <property type="entry name" value="TsaE"/>
    <property type="match status" value="1"/>
</dbReference>
<proteinExistence type="inferred from homology"/>
<keyword evidence="5" id="KW-0819">tRNA processing</keyword>
<keyword evidence="9" id="KW-0460">Magnesium</keyword>
<dbReference type="PANTHER" id="PTHR33540">
    <property type="entry name" value="TRNA THREONYLCARBAMOYLADENOSINE BIOSYNTHESIS PROTEIN TSAE"/>
    <property type="match status" value="1"/>
</dbReference>
<dbReference type="GO" id="GO:0005524">
    <property type="term" value="F:ATP binding"/>
    <property type="evidence" value="ECO:0007669"/>
    <property type="project" value="UniProtKB-KW"/>
</dbReference>
<dbReference type="InterPro" id="IPR027417">
    <property type="entry name" value="P-loop_NTPase"/>
</dbReference>